<feature type="transmembrane region" description="Helical" evidence="6">
    <location>
        <begin position="368"/>
        <end position="391"/>
    </location>
</feature>
<feature type="transmembrane region" description="Helical" evidence="6">
    <location>
        <begin position="248"/>
        <end position="274"/>
    </location>
</feature>
<feature type="transmembrane region" description="Helical" evidence="6">
    <location>
        <begin position="403"/>
        <end position="422"/>
    </location>
</feature>
<comment type="subcellular location">
    <subcellularLocation>
        <location evidence="1">Cell membrane</location>
        <topology evidence="1">Multi-pass membrane protein</topology>
    </subcellularLocation>
</comment>
<dbReference type="PANTHER" id="PTHR42770:SF7">
    <property type="entry name" value="MEMBRANE PROTEIN"/>
    <property type="match status" value="1"/>
</dbReference>
<feature type="transmembrane region" description="Helical" evidence="6">
    <location>
        <begin position="55"/>
        <end position="75"/>
    </location>
</feature>
<dbReference type="PANTHER" id="PTHR42770">
    <property type="entry name" value="AMINO ACID TRANSPORTER-RELATED"/>
    <property type="match status" value="1"/>
</dbReference>
<evidence type="ECO:0000313" key="8">
    <source>
        <dbReference type="Proteomes" id="UP000515369"/>
    </source>
</evidence>
<protein>
    <submittedName>
        <fullName evidence="7">Amino acid permease</fullName>
    </submittedName>
</protein>
<dbReference type="Proteomes" id="UP000515369">
    <property type="component" value="Chromosome"/>
</dbReference>
<keyword evidence="5 6" id="KW-0472">Membrane</keyword>
<dbReference type="KEGG" id="sfol:H3H32_29115"/>
<keyword evidence="2" id="KW-1003">Cell membrane</keyword>
<dbReference type="GO" id="GO:0005886">
    <property type="term" value="C:plasma membrane"/>
    <property type="evidence" value="ECO:0007669"/>
    <property type="project" value="UniProtKB-SubCell"/>
</dbReference>
<dbReference type="RefSeq" id="WP_182459235.1">
    <property type="nucleotide sequence ID" value="NZ_CP059732.1"/>
</dbReference>
<accession>A0A7G5GSW7</accession>
<reference evidence="7 8" key="1">
    <citation type="submission" date="2020-07" db="EMBL/GenBank/DDBJ databases">
        <title>Spirosoma foliorum sp. nov., isolated from the leaves on the Nejang mountain Korea, Republic of.</title>
        <authorList>
            <person name="Ho H."/>
            <person name="Lee Y.-J."/>
            <person name="Nurcahyanto D.-A."/>
            <person name="Kim S.-G."/>
        </authorList>
    </citation>
    <scope>NUCLEOTIDE SEQUENCE [LARGE SCALE GENOMIC DNA]</scope>
    <source>
        <strain evidence="7 8">PL0136</strain>
    </source>
</reference>
<gene>
    <name evidence="7" type="ORF">H3H32_29115</name>
</gene>
<evidence type="ECO:0000256" key="3">
    <source>
        <dbReference type="ARBA" id="ARBA00022692"/>
    </source>
</evidence>
<proteinExistence type="predicted"/>
<dbReference type="InterPro" id="IPR002293">
    <property type="entry name" value="AA/rel_permease1"/>
</dbReference>
<evidence type="ECO:0000256" key="5">
    <source>
        <dbReference type="ARBA" id="ARBA00023136"/>
    </source>
</evidence>
<keyword evidence="8" id="KW-1185">Reference proteome</keyword>
<feature type="transmembrane region" description="Helical" evidence="6">
    <location>
        <begin position="108"/>
        <end position="132"/>
    </location>
</feature>
<feature type="transmembrane region" description="Helical" evidence="6">
    <location>
        <begin position="343"/>
        <end position="362"/>
    </location>
</feature>
<dbReference type="GO" id="GO:0022857">
    <property type="term" value="F:transmembrane transporter activity"/>
    <property type="evidence" value="ECO:0007669"/>
    <property type="project" value="InterPro"/>
</dbReference>
<dbReference type="InterPro" id="IPR050367">
    <property type="entry name" value="APC_superfamily"/>
</dbReference>
<feature type="transmembrane region" description="Helical" evidence="6">
    <location>
        <begin position="294"/>
        <end position="317"/>
    </location>
</feature>
<organism evidence="7 8">
    <name type="scientific">Spirosoma foliorum</name>
    <dbReference type="NCBI Taxonomy" id="2710596"/>
    <lineage>
        <taxon>Bacteria</taxon>
        <taxon>Pseudomonadati</taxon>
        <taxon>Bacteroidota</taxon>
        <taxon>Cytophagia</taxon>
        <taxon>Cytophagales</taxon>
        <taxon>Cytophagaceae</taxon>
        <taxon>Spirosoma</taxon>
    </lineage>
</organism>
<feature type="transmembrane region" description="Helical" evidence="6">
    <location>
        <begin position="167"/>
        <end position="187"/>
    </location>
</feature>
<feature type="transmembrane region" description="Helical" evidence="6">
    <location>
        <begin position="29"/>
        <end position="48"/>
    </location>
</feature>
<dbReference type="Pfam" id="PF13520">
    <property type="entry name" value="AA_permease_2"/>
    <property type="match status" value="1"/>
</dbReference>
<dbReference type="EMBL" id="CP059732">
    <property type="protein sequence ID" value="QMW01959.1"/>
    <property type="molecule type" value="Genomic_DNA"/>
</dbReference>
<feature type="transmembrane region" description="Helical" evidence="6">
    <location>
        <begin position="428"/>
        <end position="449"/>
    </location>
</feature>
<keyword evidence="3 6" id="KW-0812">Transmembrane</keyword>
<evidence type="ECO:0000256" key="1">
    <source>
        <dbReference type="ARBA" id="ARBA00004651"/>
    </source>
</evidence>
<dbReference type="AlphaFoldDB" id="A0A7G5GSW7"/>
<evidence type="ECO:0000313" key="7">
    <source>
        <dbReference type="EMBL" id="QMW01959.1"/>
    </source>
</evidence>
<keyword evidence="4 6" id="KW-1133">Transmembrane helix</keyword>
<evidence type="ECO:0000256" key="4">
    <source>
        <dbReference type="ARBA" id="ARBA00022989"/>
    </source>
</evidence>
<evidence type="ECO:0000256" key="6">
    <source>
        <dbReference type="SAM" id="Phobius"/>
    </source>
</evidence>
<name>A0A7G5GSW7_9BACT</name>
<evidence type="ECO:0000256" key="2">
    <source>
        <dbReference type="ARBA" id="ARBA00022475"/>
    </source>
</evidence>
<dbReference type="PIRSF" id="PIRSF006060">
    <property type="entry name" value="AA_transporter"/>
    <property type="match status" value="1"/>
</dbReference>
<dbReference type="Gene3D" id="1.20.1740.10">
    <property type="entry name" value="Amino acid/polyamine transporter I"/>
    <property type="match status" value="1"/>
</dbReference>
<sequence length="457" mass="49501">MSNTTPSNQPSHTAPADLPRSLTLLQGTALNMIDMVGIGPFVVLPLVIKTLGGPLFLWAWVLGAVVSLIDAFIWAELGAAFPKAGGSYNFLKISYGEQKWGKLLSFLYVWQTLIQAPLVVASGAIGFAQYASYLMPLDEWQRKAVSGGVVLIIIALLYRKIDSIGKIGLVMWGAVLLTLGWIIIGGLSNARIPLSETLQSMGSVSGGILAAGLGQASVKTIYCYLGYYNVCHLGGEIQRPSRNIPVSMFISIVGIAGLYLLMNLSVVSVVPWQIAQDSQFIVSTFVETLYGAGAARLATVLVLLVAFSSLFAVLLGYSRVPYAAAVDGQFFGIFAKLHPTRQFPYMSLLFLGGLGFVFSLLFRLGDVITAILAMRIVIQFVGQAIGLLLLHRRRKATEFPFRMPLYPLPVVLAIGIWLFIFFSTGLTFMLSGLTVIGLGIITFLISSGVRKQWPFSE</sequence>